<gene>
    <name evidence="1" type="ORF">DBO85_08090</name>
</gene>
<keyword evidence="2" id="KW-1185">Reference proteome</keyword>
<evidence type="ECO:0000313" key="1">
    <source>
        <dbReference type="EMBL" id="PTU74853.1"/>
    </source>
</evidence>
<protein>
    <submittedName>
        <fullName evidence="1">Uncharacterized protein</fullName>
    </submittedName>
</protein>
<sequence length="173" mass="18299">MVTVHVWPGTGVIGSGGNVGHGAMTCGSTYISWWPLLGSVSTTEAAHQYFIGSETVAGAAEVYRIDCASEGNRLPASYDMPASLDEDAILDCWAAWRAIGTYNLTDRSCCSCVLTLLVTGGLPRILPGSRRYYGTAPHGRPVVTPNDLATIARAANTSVRPERAPSMGNPRGR</sequence>
<dbReference type="EMBL" id="QASN01000014">
    <property type="protein sequence ID" value="PTU74853.1"/>
    <property type="molecule type" value="Genomic_DNA"/>
</dbReference>
<dbReference type="OrthoDB" id="5565802at2"/>
<evidence type="ECO:0000313" key="2">
    <source>
        <dbReference type="Proteomes" id="UP000244064"/>
    </source>
</evidence>
<proteinExistence type="predicted"/>
<accession>A0A2T5PAS9</accession>
<reference evidence="1 2" key="1">
    <citation type="submission" date="2018-04" db="EMBL/GenBank/DDBJ databases">
        <title>Pseudomonas sp. nov., isolated from mangrove soil.</title>
        <authorList>
            <person name="Chen C."/>
        </authorList>
    </citation>
    <scope>NUCLEOTIDE SEQUENCE [LARGE SCALE GENOMIC DNA]</scope>
    <source>
        <strain evidence="1 2">TC-11</strain>
    </source>
</reference>
<dbReference type="AlphaFoldDB" id="A0A2T5PAS9"/>
<organism evidence="1 2">
    <name type="scientific">Pseudomonas mangrovi</name>
    <dbReference type="NCBI Taxonomy" id="2161748"/>
    <lineage>
        <taxon>Bacteria</taxon>
        <taxon>Pseudomonadati</taxon>
        <taxon>Pseudomonadota</taxon>
        <taxon>Gammaproteobacteria</taxon>
        <taxon>Pseudomonadales</taxon>
        <taxon>Pseudomonadaceae</taxon>
        <taxon>Pseudomonas</taxon>
    </lineage>
</organism>
<comment type="caution">
    <text evidence="1">The sequence shown here is derived from an EMBL/GenBank/DDBJ whole genome shotgun (WGS) entry which is preliminary data.</text>
</comment>
<dbReference type="Proteomes" id="UP000244064">
    <property type="component" value="Unassembled WGS sequence"/>
</dbReference>
<dbReference type="RefSeq" id="WP_108106753.1">
    <property type="nucleotide sequence ID" value="NZ_QASN01000014.1"/>
</dbReference>
<name>A0A2T5PAS9_9PSED</name>